<dbReference type="CDD" id="cd00161">
    <property type="entry name" value="beta-trefoil_Ricin-like"/>
    <property type="match status" value="1"/>
</dbReference>
<dbReference type="SMART" id="SM00458">
    <property type="entry name" value="RICIN"/>
    <property type="match status" value="1"/>
</dbReference>
<keyword evidence="1" id="KW-0732">Signal</keyword>
<evidence type="ECO:0000256" key="1">
    <source>
        <dbReference type="SAM" id="SignalP"/>
    </source>
</evidence>
<name>A0ABP5EXD4_9ACTN</name>
<dbReference type="Pfam" id="PF14200">
    <property type="entry name" value="RicinB_lectin_2"/>
    <property type="match status" value="1"/>
</dbReference>
<dbReference type="InterPro" id="IPR035992">
    <property type="entry name" value="Ricin_B-like_lectins"/>
</dbReference>
<proteinExistence type="predicted"/>
<dbReference type="Gene3D" id="2.80.10.50">
    <property type="match status" value="1"/>
</dbReference>
<sequence length="189" mass="20770">MAMLRKARAWRGALGVAAAGGALVASIAYAPTASAWTGTYEIRNGYSGKCLELSAWNPANGARVDQWDCVPGSDGITQANERWTLVDQPDGQFQIRNAASGKCLEIQGWSQDDGAILDQWDCLYSNGHANANQEWYMNEAGQLQNNNSRKCLDVLGWATWNGATVSQWDCKYLDDGRSQGNQDWQMWGV</sequence>
<dbReference type="EMBL" id="BAAAQM010000109">
    <property type="protein sequence ID" value="GAA2008632.1"/>
    <property type="molecule type" value="Genomic_DNA"/>
</dbReference>
<dbReference type="InterPro" id="IPR000772">
    <property type="entry name" value="Ricin_B_lectin"/>
</dbReference>
<protein>
    <recommendedName>
        <fullName evidence="2">Ricin B lectin domain-containing protein</fullName>
    </recommendedName>
</protein>
<dbReference type="RefSeq" id="WP_344663274.1">
    <property type="nucleotide sequence ID" value="NZ_BAAAQM010000109.1"/>
</dbReference>
<evidence type="ECO:0000259" key="2">
    <source>
        <dbReference type="SMART" id="SM00458"/>
    </source>
</evidence>
<dbReference type="SUPFAM" id="SSF50370">
    <property type="entry name" value="Ricin B-like lectins"/>
    <property type="match status" value="1"/>
</dbReference>
<comment type="caution">
    <text evidence="3">The sequence shown here is derived from an EMBL/GenBank/DDBJ whole genome shotgun (WGS) entry which is preliminary data.</text>
</comment>
<organism evidence="3 4">
    <name type="scientific">Catenulispora subtropica</name>
    <dbReference type="NCBI Taxonomy" id="450798"/>
    <lineage>
        <taxon>Bacteria</taxon>
        <taxon>Bacillati</taxon>
        <taxon>Actinomycetota</taxon>
        <taxon>Actinomycetes</taxon>
        <taxon>Catenulisporales</taxon>
        <taxon>Catenulisporaceae</taxon>
        <taxon>Catenulispora</taxon>
    </lineage>
</organism>
<dbReference type="Proteomes" id="UP001499854">
    <property type="component" value="Unassembled WGS sequence"/>
</dbReference>
<evidence type="ECO:0000313" key="3">
    <source>
        <dbReference type="EMBL" id="GAA2008632.1"/>
    </source>
</evidence>
<reference evidence="4" key="1">
    <citation type="journal article" date="2019" name="Int. J. Syst. Evol. Microbiol.">
        <title>The Global Catalogue of Microorganisms (GCM) 10K type strain sequencing project: providing services to taxonomists for standard genome sequencing and annotation.</title>
        <authorList>
            <consortium name="The Broad Institute Genomics Platform"/>
            <consortium name="The Broad Institute Genome Sequencing Center for Infectious Disease"/>
            <person name="Wu L."/>
            <person name="Ma J."/>
        </authorList>
    </citation>
    <scope>NUCLEOTIDE SEQUENCE [LARGE SCALE GENOMIC DNA]</scope>
    <source>
        <strain evidence="4">JCM 16013</strain>
    </source>
</reference>
<feature type="chain" id="PRO_5045278994" description="Ricin B lectin domain-containing protein" evidence="1">
    <location>
        <begin position="31"/>
        <end position="189"/>
    </location>
</feature>
<accession>A0ABP5EXD4</accession>
<feature type="signal peptide" evidence="1">
    <location>
        <begin position="1"/>
        <end position="30"/>
    </location>
</feature>
<keyword evidence="4" id="KW-1185">Reference proteome</keyword>
<evidence type="ECO:0000313" key="4">
    <source>
        <dbReference type="Proteomes" id="UP001499854"/>
    </source>
</evidence>
<gene>
    <name evidence="3" type="ORF">GCM10009838_88620</name>
</gene>
<dbReference type="PROSITE" id="PS50231">
    <property type="entry name" value="RICIN_B_LECTIN"/>
    <property type="match status" value="1"/>
</dbReference>
<feature type="domain" description="Ricin B lectin" evidence="2">
    <location>
        <begin position="38"/>
        <end position="185"/>
    </location>
</feature>